<feature type="region of interest" description="Disordered" evidence="1">
    <location>
        <begin position="1"/>
        <end position="43"/>
    </location>
</feature>
<name>A0ABN3QK79_9ACTN</name>
<sequence>MIHSPQTRSDEGRQVRGGLTCSGGPDQEEVPINTPTAPANPRFGVNYTPRRGWFHSWHDFDAAHAREDLAQIAGLGLDHVRIFHLWPLLQPNRTLIRTAAVDQLVRLVDLAAEAGLDVLVDGIQGHLSSFDFYPEWTRSWHHRNVFTDPEAIEAQAELLRVLGRALADRPNLLGLQLGNELNNLVEHNPVTPAQVDHYLDTLLTAARSGLGAKGLVTHSAYDAAWYGDDHPFTPEASARKGDLTTVHPWVFSADCARRYGPRSPQVRHLAEYGVELAKAYATEPARRPVWVQETGAPEPHIPAPDAPDFARATVLNAADCTDLWGVTWWCSHDVDRSLTDFPELEYTLGLFDSTGRAKPIASALADTVAKLRTGSHPAQPRETALVLDCTPATRSVSGPGGAYFEEWMRLRMEGLRPAVVPAARADDAEYMAARRISELIRLP</sequence>
<evidence type="ECO:0000256" key="1">
    <source>
        <dbReference type="SAM" id="MobiDB-lite"/>
    </source>
</evidence>
<evidence type="ECO:0000313" key="3">
    <source>
        <dbReference type="Proteomes" id="UP001500151"/>
    </source>
</evidence>
<protein>
    <submittedName>
        <fullName evidence="2">Cellulase family glycosylhydrolase</fullName>
    </submittedName>
</protein>
<dbReference type="SUPFAM" id="SSF51445">
    <property type="entry name" value="(Trans)glycosidases"/>
    <property type="match status" value="1"/>
</dbReference>
<dbReference type="InterPro" id="IPR017853">
    <property type="entry name" value="GH"/>
</dbReference>
<comment type="caution">
    <text evidence="2">The sequence shown here is derived from an EMBL/GenBank/DDBJ whole genome shotgun (WGS) entry which is preliminary data.</text>
</comment>
<dbReference type="Gene3D" id="3.20.20.80">
    <property type="entry name" value="Glycosidases"/>
    <property type="match status" value="1"/>
</dbReference>
<keyword evidence="3" id="KW-1185">Reference proteome</keyword>
<dbReference type="Proteomes" id="UP001500151">
    <property type="component" value="Unassembled WGS sequence"/>
</dbReference>
<gene>
    <name evidence="2" type="ORF">GCM10010307_18640</name>
</gene>
<proteinExistence type="predicted"/>
<reference evidence="2 3" key="1">
    <citation type="journal article" date="2019" name="Int. J. Syst. Evol. Microbiol.">
        <title>The Global Catalogue of Microorganisms (GCM) 10K type strain sequencing project: providing services to taxonomists for standard genome sequencing and annotation.</title>
        <authorList>
            <consortium name="The Broad Institute Genomics Platform"/>
            <consortium name="The Broad Institute Genome Sequencing Center for Infectious Disease"/>
            <person name="Wu L."/>
            <person name="Ma J."/>
        </authorList>
    </citation>
    <scope>NUCLEOTIDE SEQUENCE [LARGE SCALE GENOMIC DNA]</scope>
    <source>
        <strain evidence="2 3">JCM 4524</strain>
    </source>
</reference>
<dbReference type="EMBL" id="BAAASJ010000021">
    <property type="protein sequence ID" value="GAA2628588.1"/>
    <property type="molecule type" value="Genomic_DNA"/>
</dbReference>
<evidence type="ECO:0000313" key="2">
    <source>
        <dbReference type="EMBL" id="GAA2628588.1"/>
    </source>
</evidence>
<accession>A0ABN3QK79</accession>
<organism evidence="2 3">
    <name type="scientific">Streptomyces vastus</name>
    <dbReference type="NCBI Taxonomy" id="285451"/>
    <lineage>
        <taxon>Bacteria</taxon>
        <taxon>Bacillati</taxon>
        <taxon>Actinomycetota</taxon>
        <taxon>Actinomycetes</taxon>
        <taxon>Kitasatosporales</taxon>
        <taxon>Streptomycetaceae</taxon>
        <taxon>Streptomyces</taxon>
    </lineage>
</organism>